<dbReference type="GO" id="GO:0005085">
    <property type="term" value="F:guanyl-nucleotide exchange factor activity"/>
    <property type="evidence" value="ECO:0007669"/>
    <property type="project" value="TreeGrafter"/>
</dbReference>
<proteinExistence type="predicted"/>
<dbReference type="Gene3D" id="2.130.10.30">
    <property type="entry name" value="Regulator of chromosome condensation 1/beta-lactamase-inhibitor protein II"/>
    <property type="match status" value="1"/>
</dbReference>
<dbReference type="InterPro" id="IPR000408">
    <property type="entry name" value="Reg_chr_condens"/>
</dbReference>
<evidence type="ECO:0000259" key="2">
    <source>
        <dbReference type="PROSITE" id="PS50011"/>
    </source>
</evidence>
<dbReference type="OrthoDB" id="6418191at2759"/>
<dbReference type="PRINTS" id="PR00633">
    <property type="entry name" value="RCCNDNSATION"/>
</dbReference>
<accession>A0A7R9LK72</accession>
<dbReference type="InterPro" id="IPR051553">
    <property type="entry name" value="Ran_GTPase-activating"/>
</dbReference>
<feature type="domain" description="Protein kinase" evidence="2">
    <location>
        <begin position="103"/>
        <end position="276"/>
    </location>
</feature>
<keyword evidence="4" id="KW-1185">Reference proteome</keyword>
<dbReference type="PANTHER" id="PTHR45982">
    <property type="entry name" value="REGULATOR OF CHROMOSOME CONDENSATION"/>
    <property type="match status" value="1"/>
</dbReference>
<reference evidence="3" key="1">
    <citation type="submission" date="2020-11" db="EMBL/GenBank/DDBJ databases">
        <authorList>
            <person name="Tran Van P."/>
        </authorList>
    </citation>
    <scope>NUCLEOTIDE SEQUENCE</scope>
</reference>
<dbReference type="Proteomes" id="UP000728032">
    <property type="component" value="Unassembled WGS sequence"/>
</dbReference>
<dbReference type="PROSITE" id="PS50011">
    <property type="entry name" value="PROTEIN_KINASE_DOM"/>
    <property type="match status" value="1"/>
</dbReference>
<dbReference type="Pfam" id="PF00415">
    <property type="entry name" value="RCC1"/>
    <property type="match status" value="1"/>
</dbReference>
<dbReference type="InterPro" id="IPR011009">
    <property type="entry name" value="Kinase-like_dom_sf"/>
</dbReference>
<dbReference type="SUPFAM" id="SSF56112">
    <property type="entry name" value="Protein kinase-like (PK-like)"/>
    <property type="match status" value="1"/>
</dbReference>
<gene>
    <name evidence="3" type="ORF">ONB1V03_LOCUS4011</name>
</gene>
<feature type="repeat" description="RCC1" evidence="1">
    <location>
        <begin position="52"/>
        <end position="105"/>
    </location>
</feature>
<name>A0A7R9LK72_9ACAR</name>
<dbReference type="PROSITE" id="PS00108">
    <property type="entry name" value="PROTEIN_KINASE_ST"/>
    <property type="match status" value="1"/>
</dbReference>
<dbReference type="GO" id="GO:0005524">
    <property type="term" value="F:ATP binding"/>
    <property type="evidence" value="ECO:0007669"/>
    <property type="project" value="InterPro"/>
</dbReference>
<dbReference type="Pfam" id="PF13540">
    <property type="entry name" value="RCC1_2"/>
    <property type="match status" value="1"/>
</dbReference>
<dbReference type="EMBL" id="OC916110">
    <property type="protein sequence ID" value="CAD7643198.1"/>
    <property type="molecule type" value="Genomic_DNA"/>
</dbReference>
<protein>
    <recommendedName>
        <fullName evidence="2">Protein kinase domain-containing protein</fullName>
    </recommendedName>
</protein>
<organism evidence="3">
    <name type="scientific">Oppiella nova</name>
    <dbReference type="NCBI Taxonomy" id="334625"/>
    <lineage>
        <taxon>Eukaryota</taxon>
        <taxon>Metazoa</taxon>
        <taxon>Ecdysozoa</taxon>
        <taxon>Arthropoda</taxon>
        <taxon>Chelicerata</taxon>
        <taxon>Arachnida</taxon>
        <taxon>Acari</taxon>
        <taxon>Acariformes</taxon>
        <taxon>Sarcoptiformes</taxon>
        <taxon>Oribatida</taxon>
        <taxon>Brachypylina</taxon>
        <taxon>Oppioidea</taxon>
        <taxon>Oppiidae</taxon>
        <taxon>Oppiella</taxon>
    </lineage>
</organism>
<dbReference type="SMART" id="SM00220">
    <property type="entry name" value="S_TKc"/>
    <property type="match status" value="1"/>
</dbReference>
<dbReference type="GO" id="GO:0004672">
    <property type="term" value="F:protein kinase activity"/>
    <property type="evidence" value="ECO:0007669"/>
    <property type="project" value="InterPro"/>
</dbReference>
<dbReference type="InterPro" id="IPR008271">
    <property type="entry name" value="Ser/Thr_kinase_AS"/>
</dbReference>
<dbReference type="InterPro" id="IPR009091">
    <property type="entry name" value="RCC1/BLIP-II"/>
</dbReference>
<dbReference type="SUPFAM" id="SSF50985">
    <property type="entry name" value="RCC1/BLIP-II"/>
    <property type="match status" value="1"/>
</dbReference>
<sequence length="276" mass="31325">MVYGLGSNTDGCLGLGHNEFVYSPQEIPELCHQTIQTFIIGYGFVLAMNNTNHIYSWGHNIWGQLGRDVTPFGVYLKAERISYFDDKDVQKISCGSDHSLALTSNGKVYGWGLNIKEQLGVYKNTYGIGVAVKKIDFTGNDYPKEKVLKEVENLIKVKSQYVVQYYDSWTIDNCLYIQMELCSQSLRNILEVKAQIIHRDLKPENILIAKNVRNVHDKRIHYTTKHTADVGDIRYIAPESSNIFKHMDIPKRTGTSITETVGLNDYDKLDAKTGMS</sequence>
<dbReference type="Gene3D" id="1.10.510.10">
    <property type="entry name" value="Transferase(Phosphotransferase) domain 1"/>
    <property type="match status" value="1"/>
</dbReference>
<dbReference type="PROSITE" id="PS50012">
    <property type="entry name" value="RCC1_3"/>
    <property type="match status" value="1"/>
</dbReference>
<evidence type="ECO:0000313" key="4">
    <source>
        <dbReference type="Proteomes" id="UP000728032"/>
    </source>
</evidence>
<evidence type="ECO:0000313" key="3">
    <source>
        <dbReference type="EMBL" id="CAD7643198.1"/>
    </source>
</evidence>
<dbReference type="InterPro" id="IPR000719">
    <property type="entry name" value="Prot_kinase_dom"/>
</dbReference>
<dbReference type="PROSITE" id="PS00626">
    <property type="entry name" value="RCC1_2"/>
    <property type="match status" value="1"/>
</dbReference>
<dbReference type="EMBL" id="CAJPVJ010001285">
    <property type="protein sequence ID" value="CAG2164457.1"/>
    <property type="molecule type" value="Genomic_DNA"/>
</dbReference>
<evidence type="ECO:0000256" key="1">
    <source>
        <dbReference type="PROSITE-ProRule" id="PRU00235"/>
    </source>
</evidence>
<dbReference type="AlphaFoldDB" id="A0A7R9LK72"/>
<dbReference type="GO" id="GO:0005737">
    <property type="term" value="C:cytoplasm"/>
    <property type="evidence" value="ECO:0007669"/>
    <property type="project" value="TreeGrafter"/>
</dbReference>
<dbReference type="PANTHER" id="PTHR45982:SF1">
    <property type="entry name" value="REGULATOR OF CHROMOSOME CONDENSATION"/>
    <property type="match status" value="1"/>
</dbReference>